<dbReference type="SUPFAM" id="SSF53187">
    <property type="entry name" value="Zn-dependent exopeptidases"/>
    <property type="match status" value="1"/>
</dbReference>
<dbReference type="Gene3D" id="3.40.630.10">
    <property type="entry name" value="Zn peptidases"/>
    <property type="match status" value="1"/>
</dbReference>
<sequence length="353" mass="38922">MSGLPSEEWARTRPCFHPAASYNSPTRTNMLKLAALLIFAPALSFSASAGCLPDYSLLTASAITDLRNLSADVMGGRKPGTEGHERARNYLLARYKQLSLEPFKPGYLQRFSLSRGFSQTDAYNVVGWIPGQTNEQDYIVITAHYDHIGGRGTRIFNGADDNASGVSALLALAAYFTTHTPEHSLVFVATDAEEAGLKGSQAFLAEPPVPVDSILLNINLDMLGNGGRRGELFAFTSRHSHQSLSDWLTNYIQGHCAEELRLKKGRSRQVSGVTPAGPKINWRKSSDHYSFDRADIPYLYFGTSVHQHYHQPSDDFQHINAEFYQTAVTTVIQITALLDGTMLNWAPEKAPIN</sequence>
<dbReference type="InterPro" id="IPR007484">
    <property type="entry name" value="Peptidase_M28"/>
</dbReference>
<proteinExistence type="predicted"/>
<dbReference type="Proteomes" id="UP000256561">
    <property type="component" value="Unassembled WGS sequence"/>
</dbReference>
<name>A0A3D8ME83_9ALTE</name>
<dbReference type="OrthoDB" id="1521787at2"/>
<feature type="domain" description="Peptidase M28" evidence="1">
    <location>
        <begin position="124"/>
        <end position="333"/>
    </location>
</feature>
<dbReference type="Pfam" id="PF04389">
    <property type="entry name" value="Peptidase_M28"/>
    <property type="match status" value="1"/>
</dbReference>
<evidence type="ECO:0000259" key="1">
    <source>
        <dbReference type="Pfam" id="PF04389"/>
    </source>
</evidence>
<dbReference type="GO" id="GO:0008235">
    <property type="term" value="F:metalloexopeptidase activity"/>
    <property type="evidence" value="ECO:0007669"/>
    <property type="project" value="InterPro"/>
</dbReference>
<keyword evidence="3" id="KW-1185">Reference proteome</keyword>
<accession>A0A3D8ME83</accession>
<protein>
    <submittedName>
        <fullName evidence="2">Peptidase M20</fullName>
    </submittedName>
</protein>
<organism evidence="2 3">
    <name type="scientific">Alteromonas aestuariivivens</name>
    <dbReference type="NCBI Taxonomy" id="1938339"/>
    <lineage>
        <taxon>Bacteria</taxon>
        <taxon>Pseudomonadati</taxon>
        <taxon>Pseudomonadota</taxon>
        <taxon>Gammaproteobacteria</taxon>
        <taxon>Alteromonadales</taxon>
        <taxon>Alteromonadaceae</taxon>
        <taxon>Alteromonas/Salinimonas group</taxon>
        <taxon>Alteromonas</taxon>
    </lineage>
</organism>
<comment type="caution">
    <text evidence="2">The sequence shown here is derived from an EMBL/GenBank/DDBJ whole genome shotgun (WGS) entry which is preliminary data.</text>
</comment>
<dbReference type="PANTHER" id="PTHR12147">
    <property type="entry name" value="METALLOPEPTIDASE M28 FAMILY MEMBER"/>
    <property type="match status" value="1"/>
</dbReference>
<reference evidence="3" key="1">
    <citation type="submission" date="2018-08" db="EMBL/GenBank/DDBJ databases">
        <authorList>
            <person name="Zhang J."/>
            <person name="Du Z.-J."/>
        </authorList>
    </citation>
    <scope>NUCLEOTIDE SEQUENCE [LARGE SCALE GENOMIC DNA]</scope>
    <source>
        <strain evidence="3">KCTC 52655</strain>
    </source>
</reference>
<gene>
    <name evidence="2" type="ORF">DXV75_00105</name>
</gene>
<dbReference type="GO" id="GO:0006508">
    <property type="term" value="P:proteolysis"/>
    <property type="evidence" value="ECO:0007669"/>
    <property type="project" value="InterPro"/>
</dbReference>
<dbReference type="PANTHER" id="PTHR12147:SF26">
    <property type="entry name" value="PEPTIDASE M28 DOMAIN-CONTAINING PROTEIN"/>
    <property type="match status" value="1"/>
</dbReference>
<dbReference type="AlphaFoldDB" id="A0A3D8ME83"/>
<dbReference type="EMBL" id="QRHA01000001">
    <property type="protein sequence ID" value="RDV28910.1"/>
    <property type="molecule type" value="Genomic_DNA"/>
</dbReference>
<dbReference type="InterPro" id="IPR045175">
    <property type="entry name" value="M28_fam"/>
</dbReference>
<evidence type="ECO:0000313" key="2">
    <source>
        <dbReference type="EMBL" id="RDV28910.1"/>
    </source>
</evidence>
<evidence type="ECO:0000313" key="3">
    <source>
        <dbReference type="Proteomes" id="UP000256561"/>
    </source>
</evidence>